<evidence type="ECO:0000256" key="4">
    <source>
        <dbReference type="ARBA" id="ARBA00023004"/>
    </source>
</evidence>
<dbReference type="InterPro" id="IPR001128">
    <property type="entry name" value="Cyt_P450"/>
</dbReference>
<proteinExistence type="inferred from homology"/>
<dbReference type="InterPro" id="IPR050121">
    <property type="entry name" value="Cytochrome_P450_monoxygenase"/>
</dbReference>
<dbReference type="InterPro" id="IPR036396">
    <property type="entry name" value="Cyt_P450_sf"/>
</dbReference>
<dbReference type="GO" id="GO:0004497">
    <property type="term" value="F:monooxygenase activity"/>
    <property type="evidence" value="ECO:0007669"/>
    <property type="project" value="UniProtKB-KW"/>
</dbReference>
<evidence type="ECO:0000256" key="1">
    <source>
        <dbReference type="ARBA" id="ARBA00001971"/>
    </source>
</evidence>
<keyword evidence="9" id="KW-1185">Reference proteome</keyword>
<dbReference type="OrthoDB" id="1470350at2759"/>
<dbReference type="PANTHER" id="PTHR24305:SF166">
    <property type="entry name" value="CYTOCHROME P450 12A4, MITOCHONDRIAL-RELATED"/>
    <property type="match status" value="1"/>
</dbReference>
<organism evidence="8 9">
    <name type="scientific">Microthyrium microscopicum</name>
    <dbReference type="NCBI Taxonomy" id="703497"/>
    <lineage>
        <taxon>Eukaryota</taxon>
        <taxon>Fungi</taxon>
        <taxon>Dikarya</taxon>
        <taxon>Ascomycota</taxon>
        <taxon>Pezizomycotina</taxon>
        <taxon>Dothideomycetes</taxon>
        <taxon>Dothideomycetes incertae sedis</taxon>
        <taxon>Microthyriales</taxon>
        <taxon>Microthyriaceae</taxon>
        <taxon>Microthyrium</taxon>
    </lineage>
</organism>
<dbReference type="Pfam" id="PF00067">
    <property type="entry name" value="p450"/>
    <property type="match status" value="1"/>
</dbReference>
<sequence>MNFSLINLVLVALLYFPIRAILSFWANIKAARASGFKYIICPAYFYDQQWILISTMVLPLLNKILPQGWRGLWYDLIHPEWPWKENYMPFQELDADTFLLVTPRKIGLMTADPSVINQICTRRNDFPKPIEMYQGIDIYGKNVVTTEGSTWRRHRKSTVPPFGEKNNKVVWTESIFQAGEMLKHWKDLSEKQQKEQKEPKKSWASLIDELSHDTMRLSLYVISRAGFDVRCDWPGRSQDAKEGSMSATEIPTGHKMSYVTSLETLLLRLIALIILPEWFLRIAPIAYLQDASKSFIEWGKYMNDIYERKKTEIEQSKNPEDEGMDLMGAMIRTSAASLKLNTTTAPTSKPTADLGLTKDEILGNSFVLFLAGHETAANTIHFSMLYLAMRPSLQRALQADLDSIFGDREPANWDYDTDLPKLFAGHAGAVMNEELRLIPPITAIPKSTRAPQPLIVHGANFTVPADAAVALVATAVQRNPRFWPHERRDDTPSGTDLADFRPERWFNAKHGREDSPGTDAAFSALSADGLGIDSSPDTAATLFRPSRGAYIPFSEGARACLGRRFAQVEILAALAVIFRSVSVELAVDDWAGETDLISMDKDSKRGLWEKAEGEARRKMRDEMGTVITLQLRSKPIKVRICKRGDEMFGDVGK</sequence>
<evidence type="ECO:0000256" key="5">
    <source>
        <dbReference type="PIRSR" id="PIRSR602401-1"/>
    </source>
</evidence>
<evidence type="ECO:0000256" key="7">
    <source>
        <dbReference type="SAM" id="Phobius"/>
    </source>
</evidence>
<dbReference type="Proteomes" id="UP000799302">
    <property type="component" value="Unassembled WGS sequence"/>
</dbReference>
<dbReference type="EMBL" id="MU004235">
    <property type="protein sequence ID" value="KAF2669658.1"/>
    <property type="molecule type" value="Genomic_DNA"/>
</dbReference>
<dbReference type="AlphaFoldDB" id="A0A6A6UEZ4"/>
<feature type="transmembrane region" description="Helical" evidence="7">
    <location>
        <begin position="6"/>
        <end position="28"/>
    </location>
</feature>
<comment type="cofactor">
    <cofactor evidence="1 5">
        <name>heme</name>
        <dbReference type="ChEBI" id="CHEBI:30413"/>
    </cofactor>
</comment>
<comment type="similarity">
    <text evidence="2 6">Belongs to the cytochrome P450 family.</text>
</comment>
<keyword evidence="7" id="KW-0472">Membrane</keyword>
<dbReference type="InterPro" id="IPR002401">
    <property type="entry name" value="Cyt_P450_E_grp-I"/>
</dbReference>
<evidence type="ECO:0000256" key="6">
    <source>
        <dbReference type="RuleBase" id="RU000461"/>
    </source>
</evidence>
<dbReference type="Gene3D" id="1.10.630.10">
    <property type="entry name" value="Cytochrome P450"/>
    <property type="match status" value="1"/>
</dbReference>
<dbReference type="PRINTS" id="PR00385">
    <property type="entry name" value="P450"/>
</dbReference>
<dbReference type="GO" id="GO:0005506">
    <property type="term" value="F:iron ion binding"/>
    <property type="evidence" value="ECO:0007669"/>
    <property type="project" value="InterPro"/>
</dbReference>
<dbReference type="GO" id="GO:0020037">
    <property type="term" value="F:heme binding"/>
    <property type="evidence" value="ECO:0007669"/>
    <property type="project" value="InterPro"/>
</dbReference>
<protein>
    <submittedName>
        <fullName evidence="8">Cytochrome P450</fullName>
    </submittedName>
</protein>
<dbReference type="SUPFAM" id="SSF48264">
    <property type="entry name" value="Cytochrome P450"/>
    <property type="match status" value="1"/>
</dbReference>
<dbReference type="PRINTS" id="PR00463">
    <property type="entry name" value="EP450I"/>
</dbReference>
<evidence type="ECO:0000313" key="9">
    <source>
        <dbReference type="Proteomes" id="UP000799302"/>
    </source>
</evidence>
<reference evidence="8" key="1">
    <citation type="journal article" date="2020" name="Stud. Mycol.">
        <title>101 Dothideomycetes genomes: a test case for predicting lifestyles and emergence of pathogens.</title>
        <authorList>
            <person name="Haridas S."/>
            <person name="Albert R."/>
            <person name="Binder M."/>
            <person name="Bloem J."/>
            <person name="Labutti K."/>
            <person name="Salamov A."/>
            <person name="Andreopoulos B."/>
            <person name="Baker S."/>
            <person name="Barry K."/>
            <person name="Bills G."/>
            <person name="Bluhm B."/>
            <person name="Cannon C."/>
            <person name="Castanera R."/>
            <person name="Culley D."/>
            <person name="Daum C."/>
            <person name="Ezra D."/>
            <person name="Gonzalez J."/>
            <person name="Henrissat B."/>
            <person name="Kuo A."/>
            <person name="Liang C."/>
            <person name="Lipzen A."/>
            <person name="Lutzoni F."/>
            <person name="Magnuson J."/>
            <person name="Mondo S."/>
            <person name="Nolan M."/>
            <person name="Ohm R."/>
            <person name="Pangilinan J."/>
            <person name="Park H.-J."/>
            <person name="Ramirez L."/>
            <person name="Alfaro M."/>
            <person name="Sun H."/>
            <person name="Tritt A."/>
            <person name="Yoshinaga Y."/>
            <person name="Zwiers L.-H."/>
            <person name="Turgeon B."/>
            <person name="Goodwin S."/>
            <person name="Spatafora J."/>
            <person name="Crous P."/>
            <person name="Grigoriev I."/>
        </authorList>
    </citation>
    <scope>NUCLEOTIDE SEQUENCE</scope>
    <source>
        <strain evidence="8">CBS 115976</strain>
    </source>
</reference>
<gene>
    <name evidence="8" type="ORF">BT63DRAFT_266166</name>
</gene>
<evidence type="ECO:0000256" key="2">
    <source>
        <dbReference type="ARBA" id="ARBA00010617"/>
    </source>
</evidence>
<keyword evidence="6" id="KW-0560">Oxidoreductase</keyword>
<feature type="binding site" description="axial binding residue" evidence="5">
    <location>
        <position position="560"/>
    </location>
    <ligand>
        <name>heme</name>
        <dbReference type="ChEBI" id="CHEBI:30413"/>
    </ligand>
    <ligandPart>
        <name>Fe</name>
        <dbReference type="ChEBI" id="CHEBI:18248"/>
    </ligandPart>
</feature>
<keyword evidence="5 6" id="KW-0349">Heme</keyword>
<keyword evidence="6" id="KW-0503">Monooxygenase</keyword>
<evidence type="ECO:0000313" key="8">
    <source>
        <dbReference type="EMBL" id="KAF2669658.1"/>
    </source>
</evidence>
<dbReference type="InterPro" id="IPR017972">
    <property type="entry name" value="Cyt_P450_CS"/>
</dbReference>
<evidence type="ECO:0000256" key="3">
    <source>
        <dbReference type="ARBA" id="ARBA00022723"/>
    </source>
</evidence>
<keyword evidence="4 5" id="KW-0408">Iron</keyword>
<keyword evidence="7" id="KW-0812">Transmembrane</keyword>
<dbReference type="PROSITE" id="PS00086">
    <property type="entry name" value="CYTOCHROME_P450"/>
    <property type="match status" value="1"/>
</dbReference>
<accession>A0A6A6UEZ4</accession>
<dbReference type="PANTHER" id="PTHR24305">
    <property type="entry name" value="CYTOCHROME P450"/>
    <property type="match status" value="1"/>
</dbReference>
<name>A0A6A6UEZ4_9PEZI</name>
<keyword evidence="3 5" id="KW-0479">Metal-binding</keyword>
<dbReference type="GO" id="GO:0016705">
    <property type="term" value="F:oxidoreductase activity, acting on paired donors, with incorporation or reduction of molecular oxygen"/>
    <property type="evidence" value="ECO:0007669"/>
    <property type="project" value="InterPro"/>
</dbReference>
<keyword evidence="7" id="KW-1133">Transmembrane helix</keyword>